<dbReference type="GO" id="GO:0003723">
    <property type="term" value="F:RNA binding"/>
    <property type="evidence" value="ECO:0007669"/>
    <property type="project" value="InterPro"/>
</dbReference>
<reference evidence="4 5" key="1">
    <citation type="submission" date="2021-01" db="EMBL/GenBank/DDBJ databases">
        <title>Whole genome shotgun sequence of Catellatospora citrea NBRC 14495.</title>
        <authorList>
            <person name="Komaki H."/>
            <person name="Tamura T."/>
        </authorList>
    </citation>
    <scope>NUCLEOTIDE SEQUENCE [LARGE SCALE GENOMIC DNA]</scope>
    <source>
        <strain evidence="4 5">NBRC 14495</strain>
    </source>
</reference>
<keyword evidence="3" id="KW-0472">Membrane</keyword>
<dbReference type="InterPro" id="IPR016191">
    <property type="entry name" value="Ribonuclease/ribotoxin"/>
</dbReference>
<dbReference type="Proteomes" id="UP000659904">
    <property type="component" value="Unassembled WGS sequence"/>
</dbReference>
<keyword evidence="5" id="KW-1185">Reference proteome</keyword>
<evidence type="ECO:0000256" key="1">
    <source>
        <dbReference type="ARBA" id="ARBA00022722"/>
    </source>
</evidence>
<keyword evidence="3" id="KW-0812">Transmembrane</keyword>
<dbReference type="GO" id="GO:0004521">
    <property type="term" value="F:RNA endonuclease activity"/>
    <property type="evidence" value="ECO:0007669"/>
    <property type="project" value="InterPro"/>
</dbReference>
<keyword evidence="1" id="KW-0540">Nuclease</keyword>
<evidence type="ECO:0000313" key="5">
    <source>
        <dbReference type="Proteomes" id="UP000659904"/>
    </source>
</evidence>
<dbReference type="SUPFAM" id="SSF53933">
    <property type="entry name" value="Microbial ribonucleases"/>
    <property type="match status" value="1"/>
</dbReference>
<dbReference type="GO" id="GO:0016787">
    <property type="term" value="F:hydrolase activity"/>
    <property type="evidence" value="ECO:0007669"/>
    <property type="project" value="UniProtKB-KW"/>
</dbReference>
<proteinExistence type="predicted"/>
<comment type="caution">
    <text evidence="4">The sequence shown here is derived from an EMBL/GenBank/DDBJ whole genome shotgun (WGS) entry which is preliminary data.</text>
</comment>
<dbReference type="AlphaFoldDB" id="A0A8J3NYG2"/>
<protein>
    <submittedName>
        <fullName evidence="4">Uncharacterized protein</fullName>
    </submittedName>
</protein>
<feature type="transmembrane region" description="Helical" evidence="3">
    <location>
        <begin position="12"/>
        <end position="29"/>
    </location>
</feature>
<keyword evidence="2" id="KW-0378">Hydrolase</keyword>
<dbReference type="InterPro" id="IPR000026">
    <property type="entry name" value="N1-like"/>
</dbReference>
<accession>A0A8J3NYG2</accession>
<evidence type="ECO:0000313" key="4">
    <source>
        <dbReference type="EMBL" id="GIF95300.1"/>
    </source>
</evidence>
<dbReference type="RefSeq" id="WP_239165181.1">
    <property type="nucleotide sequence ID" value="NZ_BONH01000001.1"/>
</dbReference>
<evidence type="ECO:0000256" key="3">
    <source>
        <dbReference type="SAM" id="Phobius"/>
    </source>
</evidence>
<sequence>MDSYATRRNITIAAVVAVLLIALMALVGYCARTAMTPAGDGGAPAASAGRTPVSGLPTVPLRELPREAVATVALIDTNGPFPYDKDGTVFGNLEGILPRQPRGYYREYTVPTPGSRDRGARRLVAGRDGDLYYTDDHYDSFRQVLR</sequence>
<dbReference type="EMBL" id="BONH01000001">
    <property type="protein sequence ID" value="GIF95300.1"/>
    <property type="molecule type" value="Genomic_DNA"/>
</dbReference>
<name>A0A8J3NYG2_9ACTN</name>
<organism evidence="4 5">
    <name type="scientific">Catellatospora citrea</name>
    <dbReference type="NCBI Taxonomy" id="53366"/>
    <lineage>
        <taxon>Bacteria</taxon>
        <taxon>Bacillati</taxon>
        <taxon>Actinomycetota</taxon>
        <taxon>Actinomycetes</taxon>
        <taxon>Micromonosporales</taxon>
        <taxon>Micromonosporaceae</taxon>
        <taxon>Catellatospora</taxon>
    </lineage>
</organism>
<dbReference type="Gene3D" id="3.10.450.30">
    <property type="entry name" value="Microbial ribonucleases"/>
    <property type="match status" value="1"/>
</dbReference>
<gene>
    <name evidence="4" type="ORF">Cci01nite_03940</name>
</gene>
<evidence type="ECO:0000256" key="2">
    <source>
        <dbReference type="ARBA" id="ARBA00022801"/>
    </source>
</evidence>
<dbReference type="Pfam" id="PF00545">
    <property type="entry name" value="Ribonuclease"/>
    <property type="match status" value="1"/>
</dbReference>
<keyword evidence="3" id="KW-1133">Transmembrane helix</keyword>